<protein>
    <submittedName>
        <fullName evidence="3">Uncharacterized protein LOC111349415</fullName>
    </submittedName>
</protein>
<dbReference type="Proteomes" id="UP000301870">
    <property type="component" value="Chromosome 9"/>
</dbReference>
<name>A0A9J7DQM3_SPOLT</name>
<evidence type="ECO:0000313" key="3">
    <source>
        <dbReference type="RefSeq" id="XP_022816286.1"/>
    </source>
</evidence>
<sequence length="314" mass="35105">MATKSKESEASRRTVLNRDKSSDYSGCESASELKDILLPSCNSDSSDCSTIIKVKCEKDSMDRSSHSIMKKVNTDHTQHESILKKIISIPVLESEAELTSICPKWSSSNMVQKTKGTGRSSHPILRKVKDADHTECGTILKKSQTKTKGKDRRPTANSILKNIKSTNHSGQKSTSKKLKCSQFQKSGAKSKNISPTHSRCNMVKKDRQQSSRTGLKKVKSIDGAENVRCKLCRTSELEFGEILPLASFSRSTIIRKAKKKRPKHVILKRINSADFETCCHNLRCTPFHRSEVELKTVLPQRSASRSTIKISKQI</sequence>
<reference evidence="3" key="1">
    <citation type="submission" date="2025-08" db="UniProtKB">
        <authorList>
            <consortium name="RefSeq"/>
        </authorList>
    </citation>
    <scope>IDENTIFICATION</scope>
    <source>
        <strain evidence="3">Ishihara</strain>
        <tissue evidence="3">Whole body</tissue>
    </source>
</reference>
<proteinExistence type="predicted"/>
<gene>
    <name evidence="3" type="primary">LOC111349415</name>
</gene>
<dbReference type="RefSeq" id="XP_022816286.1">
    <property type="nucleotide sequence ID" value="XM_022960518.1"/>
</dbReference>
<dbReference type="AlphaFoldDB" id="A0A9J7DQM3"/>
<organism evidence="2 3">
    <name type="scientific">Spodoptera litura</name>
    <name type="common">Asian cotton leafworm</name>
    <dbReference type="NCBI Taxonomy" id="69820"/>
    <lineage>
        <taxon>Eukaryota</taxon>
        <taxon>Metazoa</taxon>
        <taxon>Ecdysozoa</taxon>
        <taxon>Arthropoda</taxon>
        <taxon>Hexapoda</taxon>
        <taxon>Insecta</taxon>
        <taxon>Pterygota</taxon>
        <taxon>Neoptera</taxon>
        <taxon>Endopterygota</taxon>
        <taxon>Lepidoptera</taxon>
        <taxon>Glossata</taxon>
        <taxon>Ditrysia</taxon>
        <taxon>Noctuoidea</taxon>
        <taxon>Noctuidae</taxon>
        <taxon>Amphipyrinae</taxon>
        <taxon>Spodoptera</taxon>
    </lineage>
</organism>
<dbReference type="KEGG" id="sliu:111349415"/>
<feature type="region of interest" description="Disordered" evidence="1">
    <location>
        <begin position="1"/>
        <end position="26"/>
    </location>
</feature>
<feature type="compositionally biased region" description="Polar residues" evidence="1">
    <location>
        <begin position="155"/>
        <end position="173"/>
    </location>
</feature>
<accession>A0A9J7DQM3</accession>
<feature type="compositionally biased region" description="Basic and acidic residues" evidence="1">
    <location>
        <begin position="1"/>
        <end position="22"/>
    </location>
</feature>
<dbReference type="GeneID" id="111349415"/>
<keyword evidence="2" id="KW-1185">Reference proteome</keyword>
<feature type="region of interest" description="Disordered" evidence="1">
    <location>
        <begin position="142"/>
        <end position="177"/>
    </location>
</feature>
<evidence type="ECO:0000313" key="2">
    <source>
        <dbReference type="Proteomes" id="UP000301870"/>
    </source>
</evidence>
<evidence type="ECO:0000256" key="1">
    <source>
        <dbReference type="SAM" id="MobiDB-lite"/>
    </source>
</evidence>